<dbReference type="GeneID" id="28835406"/>
<evidence type="ECO:0000313" key="2">
    <source>
        <dbReference type="Proteomes" id="UP000091956"/>
    </source>
</evidence>
<sequence>MALIDTLLSLDMGTEDCLYRLRRDLPSTSTVIYIHPLSLSLIPTDSLTYGLDLIRNLGRTVPDWDNEAWTTLTVSHEDGAVKAVRDEWAPHFLPVDANTRELPRINVLDLEVVASLKNRVSRVCLPGRPRTRILKICPFAYQLRYLEREFRAYEKMLNDEEGWGKPWGQ</sequence>
<evidence type="ECO:0000313" key="1">
    <source>
        <dbReference type="EMBL" id="OBT99745.1"/>
    </source>
</evidence>
<dbReference type="AlphaFoldDB" id="A0A1B8GV79"/>
<reference evidence="2" key="2">
    <citation type="journal article" date="2018" name="Nat. Commun.">
        <title>Extreme sensitivity to ultraviolet light in the fungal pathogen causing white-nose syndrome of bats.</title>
        <authorList>
            <person name="Palmer J.M."/>
            <person name="Drees K.P."/>
            <person name="Foster J.T."/>
            <person name="Lindner D.L."/>
        </authorList>
    </citation>
    <scope>NUCLEOTIDE SEQUENCE [LARGE SCALE GENOMIC DNA]</scope>
    <source>
        <strain evidence="2">UAMH 10579</strain>
    </source>
</reference>
<accession>A0A1B8GV79</accession>
<name>A0A1B8GV79_9PEZI</name>
<dbReference type="OrthoDB" id="3436548at2759"/>
<organism evidence="1 2">
    <name type="scientific">Pseudogymnoascus verrucosus</name>
    <dbReference type="NCBI Taxonomy" id="342668"/>
    <lineage>
        <taxon>Eukaryota</taxon>
        <taxon>Fungi</taxon>
        <taxon>Dikarya</taxon>
        <taxon>Ascomycota</taxon>
        <taxon>Pezizomycotina</taxon>
        <taxon>Leotiomycetes</taxon>
        <taxon>Thelebolales</taxon>
        <taxon>Thelebolaceae</taxon>
        <taxon>Pseudogymnoascus</taxon>
    </lineage>
</organism>
<dbReference type="RefSeq" id="XP_018133478.1">
    <property type="nucleotide sequence ID" value="XM_018271534.1"/>
</dbReference>
<keyword evidence="2" id="KW-1185">Reference proteome</keyword>
<proteinExistence type="predicted"/>
<dbReference type="Proteomes" id="UP000091956">
    <property type="component" value="Unassembled WGS sequence"/>
</dbReference>
<reference evidence="1 2" key="1">
    <citation type="submission" date="2016-03" db="EMBL/GenBank/DDBJ databases">
        <title>Comparative genomics of Pseudogymnoascus destructans, the fungus causing white-nose syndrome of bats.</title>
        <authorList>
            <person name="Palmer J.M."/>
            <person name="Drees K.P."/>
            <person name="Foster J.T."/>
            <person name="Lindner D.L."/>
        </authorList>
    </citation>
    <scope>NUCLEOTIDE SEQUENCE [LARGE SCALE GENOMIC DNA]</scope>
    <source>
        <strain evidence="1 2">UAMH 10579</strain>
    </source>
</reference>
<gene>
    <name evidence="1" type="ORF">VE01_02020</name>
</gene>
<dbReference type="EMBL" id="KV460211">
    <property type="protein sequence ID" value="OBT99745.1"/>
    <property type="molecule type" value="Genomic_DNA"/>
</dbReference>
<protein>
    <submittedName>
        <fullName evidence="1">Uncharacterized protein</fullName>
    </submittedName>
</protein>
<dbReference type="STRING" id="342668.A0A1B8GV79"/>